<keyword evidence="13" id="KW-1185">Reference proteome</keyword>
<name>A0A2A9PQM7_OPHUN</name>
<evidence type="ECO:0000256" key="10">
    <source>
        <dbReference type="ARBA" id="ARBA00022833"/>
    </source>
</evidence>
<dbReference type="GO" id="GO:0005739">
    <property type="term" value="C:mitochondrion"/>
    <property type="evidence" value="ECO:0007669"/>
    <property type="project" value="TreeGrafter"/>
</dbReference>
<dbReference type="AlphaFoldDB" id="A0A2A9PQM7"/>
<gene>
    <name evidence="12" type="ORF">XA68_17775</name>
</gene>
<evidence type="ECO:0000256" key="3">
    <source>
        <dbReference type="ARBA" id="ARBA00007823"/>
    </source>
</evidence>
<dbReference type="PANTHER" id="PTHR12553:SF49">
    <property type="entry name" value="ZINC PHOSPHODIESTERASE ELAC PROTEIN 2"/>
    <property type="match status" value="1"/>
</dbReference>
<dbReference type="EC" id="3.1.26.11" evidence="4"/>
<dbReference type="Gene3D" id="3.60.15.10">
    <property type="entry name" value="Ribonuclease Z/Hydroxyacylglutathione hydrolase-like"/>
    <property type="match status" value="2"/>
</dbReference>
<dbReference type="OrthoDB" id="527344at2759"/>
<evidence type="ECO:0000256" key="8">
    <source>
        <dbReference type="ARBA" id="ARBA00022759"/>
    </source>
</evidence>
<sequence length="601" mass="65491">MADPDATAWVLAGPDDAPDVTDGRLPRLLLPPTCYSQTAMSYMVKCHDRRGKFNAPAAVALGVEKRNFKYLAAGQSVTSTDGKTVTPDMVLGDPLPGSGIIVADVPSPDFVEAFMRRPEWKSKELMSHMVIMYWILGPALSSDSRILAFIHTHAHIKHVFCADDTCPNMVTHPGAAELLVKLRRIDPARFPLCEFDNSVSYPAPDEPSPLQLGRAGSTTTLMPRVINDTKPPAPFPDLLAPASDVAQNCLDLAAAAKAASEDPAFLARVEAEDGDLPNRDAEIIPLGTGSSVPSKYRNVSATLIRVPGLGAYLLDCGEGTLGQIRRALGRQESIQVLRQLRCIVISHLHADHHLGVVSVIRAWYSRCLADESSSSSSSSSPHSSTSPKTLAISCISRYRTMLQELSQVEDFGFHRLRFPNCSPTQGYRDRDVVNTDLDPTWSIQSITRIPVNHCWRSHATQLELTSGLRIAYSGDCRPCPAFASSCRGAHLLVHECTFGDDPSMQAHAVAKKHSTLEEALQVAREMGASRTLLTHFSQRYVKASCLKTTSSSSTCGGDDDEHRQNVIMAYDMMRVKLGQFQQAACFVPAVQALMESLGTHD</sequence>
<dbReference type="STRING" id="268505.A0A2A9PQM7"/>
<evidence type="ECO:0000313" key="12">
    <source>
        <dbReference type="EMBL" id="PFH63131.1"/>
    </source>
</evidence>
<evidence type="ECO:0000256" key="9">
    <source>
        <dbReference type="ARBA" id="ARBA00022801"/>
    </source>
</evidence>
<comment type="catalytic activity">
    <reaction evidence="1">
        <text>Endonucleolytic cleavage of RNA, removing extra 3' nucleotides from tRNA precursor, generating 3' termini of tRNAs. A 3'-hydroxy group is left at the tRNA terminus and a 5'-phosphoryl group is left at the trailer molecule.</text>
        <dbReference type="EC" id="3.1.26.11"/>
    </reaction>
</comment>
<evidence type="ECO:0000256" key="5">
    <source>
        <dbReference type="ARBA" id="ARBA00022694"/>
    </source>
</evidence>
<dbReference type="Pfam" id="PF12706">
    <property type="entry name" value="Lactamase_B_2"/>
    <property type="match status" value="1"/>
</dbReference>
<keyword evidence="6" id="KW-0540">Nuclease</keyword>
<dbReference type="InterPro" id="IPR036866">
    <property type="entry name" value="RibonucZ/Hydroxyglut_hydro"/>
</dbReference>
<dbReference type="CDD" id="cd07718">
    <property type="entry name" value="RNaseZ_ELAC1_ELAC2-C-term-like_MBL-fold"/>
    <property type="match status" value="1"/>
</dbReference>
<evidence type="ECO:0000256" key="6">
    <source>
        <dbReference type="ARBA" id="ARBA00022722"/>
    </source>
</evidence>
<dbReference type="GO" id="GO:0046872">
    <property type="term" value="F:metal ion binding"/>
    <property type="evidence" value="ECO:0007669"/>
    <property type="project" value="UniProtKB-KW"/>
</dbReference>
<keyword evidence="7" id="KW-0479">Metal-binding</keyword>
<comment type="cofactor">
    <cofactor evidence="2">
        <name>Zn(2+)</name>
        <dbReference type="ChEBI" id="CHEBI:29105"/>
    </cofactor>
</comment>
<keyword evidence="5" id="KW-0819">tRNA processing</keyword>
<evidence type="ECO:0000313" key="13">
    <source>
        <dbReference type="Proteomes" id="UP000037136"/>
    </source>
</evidence>
<evidence type="ECO:0000256" key="1">
    <source>
        <dbReference type="ARBA" id="ARBA00000402"/>
    </source>
</evidence>
<accession>A0A2A9PQM7</accession>
<dbReference type="InterPro" id="IPR047151">
    <property type="entry name" value="RNZ2-like"/>
</dbReference>
<evidence type="ECO:0000256" key="2">
    <source>
        <dbReference type="ARBA" id="ARBA00001947"/>
    </source>
</evidence>
<dbReference type="EMBL" id="LAZP02000008">
    <property type="protein sequence ID" value="PFH63131.1"/>
    <property type="molecule type" value="Genomic_DNA"/>
</dbReference>
<organism evidence="12 13">
    <name type="scientific">Ophiocordyceps unilateralis</name>
    <name type="common">Zombie-ant fungus</name>
    <name type="synonym">Torrubia unilateralis</name>
    <dbReference type="NCBI Taxonomy" id="268505"/>
    <lineage>
        <taxon>Eukaryota</taxon>
        <taxon>Fungi</taxon>
        <taxon>Dikarya</taxon>
        <taxon>Ascomycota</taxon>
        <taxon>Pezizomycotina</taxon>
        <taxon>Sordariomycetes</taxon>
        <taxon>Hypocreomycetidae</taxon>
        <taxon>Hypocreales</taxon>
        <taxon>Ophiocordycipitaceae</taxon>
        <taxon>Ophiocordyceps</taxon>
    </lineage>
</organism>
<dbReference type="PANTHER" id="PTHR12553">
    <property type="entry name" value="ZINC PHOSPHODIESTERASE ELAC PROTEIN 2"/>
    <property type="match status" value="1"/>
</dbReference>
<keyword evidence="10" id="KW-0862">Zinc</keyword>
<proteinExistence type="inferred from homology"/>
<evidence type="ECO:0000256" key="4">
    <source>
        <dbReference type="ARBA" id="ARBA00012477"/>
    </source>
</evidence>
<keyword evidence="8" id="KW-0255">Endonuclease</keyword>
<keyword evidence="9" id="KW-0378">Hydrolase</keyword>
<evidence type="ECO:0000256" key="7">
    <source>
        <dbReference type="ARBA" id="ARBA00022723"/>
    </source>
</evidence>
<feature type="domain" description="Metallo-beta-lactamase" evidence="11">
    <location>
        <begin position="312"/>
        <end position="536"/>
    </location>
</feature>
<comment type="caution">
    <text evidence="12">The sequence shown here is derived from an EMBL/GenBank/DDBJ whole genome shotgun (WGS) entry which is preliminary data.</text>
</comment>
<protein>
    <recommendedName>
        <fullName evidence="4">ribonuclease Z</fullName>
        <ecNumber evidence="4">3.1.26.11</ecNumber>
    </recommendedName>
</protein>
<dbReference type="SUPFAM" id="SSF56281">
    <property type="entry name" value="Metallo-hydrolase/oxidoreductase"/>
    <property type="match status" value="1"/>
</dbReference>
<dbReference type="Proteomes" id="UP000037136">
    <property type="component" value="Unassembled WGS sequence"/>
</dbReference>
<dbReference type="GO" id="GO:1990180">
    <property type="term" value="P:mitochondrial tRNA 3'-end processing"/>
    <property type="evidence" value="ECO:0007669"/>
    <property type="project" value="TreeGrafter"/>
</dbReference>
<reference evidence="12 13" key="2">
    <citation type="journal article" date="2017" name="Sci. Rep.">
        <title>Ant-infecting Ophiocordyceps genomes reveal a high diversity of potential behavioral manipulation genes and a possible major role for enterotoxins.</title>
        <authorList>
            <person name="de Bekker C."/>
            <person name="Ohm R.A."/>
            <person name="Evans H.C."/>
            <person name="Brachmann A."/>
            <person name="Hughes D.P."/>
        </authorList>
    </citation>
    <scope>NUCLEOTIDE SEQUENCE [LARGE SCALE GENOMIC DNA]</scope>
    <source>
        <strain evidence="12 13">SC16a</strain>
    </source>
</reference>
<reference evidence="12 13" key="1">
    <citation type="journal article" date="2015" name="BMC Genomics">
        <title>Gene expression during zombie ant biting behavior reflects the complexity underlying fungal parasitic behavioral manipulation.</title>
        <authorList>
            <person name="de Bekker C."/>
            <person name="Ohm R.A."/>
            <person name="Loreto R.G."/>
            <person name="Sebastian A."/>
            <person name="Albert I."/>
            <person name="Merrow M."/>
            <person name="Brachmann A."/>
            <person name="Hughes D.P."/>
        </authorList>
    </citation>
    <scope>NUCLEOTIDE SEQUENCE [LARGE SCALE GENOMIC DNA]</scope>
    <source>
        <strain evidence="12 13">SC16a</strain>
    </source>
</reference>
<dbReference type="InterPro" id="IPR001279">
    <property type="entry name" value="Metallo-B-lactamas"/>
</dbReference>
<comment type="similarity">
    <text evidence="3">Belongs to the RNase Z family.</text>
</comment>
<dbReference type="GO" id="GO:0042781">
    <property type="term" value="F:3'-tRNA processing endoribonuclease activity"/>
    <property type="evidence" value="ECO:0007669"/>
    <property type="project" value="UniProtKB-EC"/>
</dbReference>
<evidence type="ECO:0000259" key="11">
    <source>
        <dbReference type="Pfam" id="PF12706"/>
    </source>
</evidence>